<keyword evidence="3" id="KW-1185">Reference proteome</keyword>
<organism evidence="2 3">
    <name type="scientific">Kordia periserrulae</name>
    <dbReference type="NCBI Taxonomy" id="701523"/>
    <lineage>
        <taxon>Bacteria</taxon>
        <taxon>Pseudomonadati</taxon>
        <taxon>Bacteroidota</taxon>
        <taxon>Flavobacteriia</taxon>
        <taxon>Flavobacteriales</taxon>
        <taxon>Flavobacteriaceae</taxon>
        <taxon>Kordia</taxon>
    </lineage>
</organism>
<dbReference type="PROSITE" id="PS51257">
    <property type="entry name" value="PROKAR_LIPOPROTEIN"/>
    <property type="match status" value="1"/>
</dbReference>
<sequence>MKTLTQLLATALLCTLAFTSCRTEETEIIEPPQEQTLEINSPVKSLMQRTATNDGSLDNIIDNANCVTIQLPVTVVVNGLQITVDSEDDFQTIEDIFEEFDDDGDELIIEFPITIILSDFSEIVINNATELATFTDNCTGENEVDDDIECLDFNYPIVASFFNTNNELLETISIMNDAQMYEFIDDIDENDIITVQFPISVTTYDGETITINNFAELENVINTYDDACDEDDDNDYNDDDCDNCTNDQLTSVLSECSNWMVDKLERNDNDLEDTYVGYNFNFGTDGSIQITSGGGNFTGTWQSSGTGNNISVTITIPDLPDFNATWNLHEIDQEDNETKVDLRLGDDRLRFESDCSSSGNNGNVDDTALVNSLTTGDWYITYYFDDTDETADYTDYVFNFASDGSATANLMGTITNGFWNTSAGDETALELNLNFGTTIPLDELAEDWDVLEVTNDIIRLKDVSGGDGDIDYLTFERNPSGGSGNNLNAILETGTWIVDSYTDDGVDETADYNGYQLTFMNNGTVQASNGTTINGTWDVQNAGNTLLLNFEAIPFDEFNDDWDVISVSETQVILQDVSGGGGGTDVLKLSKL</sequence>
<keyword evidence="1" id="KW-0732">Signal</keyword>
<feature type="signal peptide" evidence="1">
    <location>
        <begin position="1"/>
        <end position="22"/>
    </location>
</feature>
<evidence type="ECO:0000313" key="2">
    <source>
        <dbReference type="EMBL" id="PTX59455.1"/>
    </source>
</evidence>
<gene>
    <name evidence="2" type="ORF">C8N46_10943</name>
</gene>
<evidence type="ECO:0000313" key="3">
    <source>
        <dbReference type="Proteomes" id="UP000244090"/>
    </source>
</evidence>
<feature type="chain" id="PRO_5015549537" description="Lipocalin-like protein" evidence="1">
    <location>
        <begin position="23"/>
        <end position="592"/>
    </location>
</feature>
<comment type="caution">
    <text evidence="2">The sequence shown here is derived from an EMBL/GenBank/DDBJ whole genome shotgun (WGS) entry which is preliminary data.</text>
</comment>
<proteinExistence type="predicted"/>
<dbReference type="Proteomes" id="UP000244090">
    <property type="component" value="Unassembled WGS sequence"/>
</dbReference>
<dbReference type="AlphaFoldDB" id="A0A2T6BTP9"/>
<protein>
    <recommendedName>
        <fullName evidence="4">Lipocalin-like protein</fullName>
    </recommendedName>
</protein>
<reference evidence="2 3" key="1">
    <citation type="submission" date="2018-04" db="EMBL/GenBank/DDBJ databases">
        <title>Genomic Encyclopedia of Archaeal and Bacterial Type Strains, Phase II (KMG-II): from individual species to whole genera.</title>
        <authorList>
            <person name="Goeker M."/>
        </authorList>
    </citation>
    <scope>NUCLEOTIDE SEQUENCE [LARGE SCALE GENOMIC DNA]</scope>
    <source>
        <strain evidence="2 3">DSM 25731</strain>
    </source>
</reference>
<evidence type="ECO:0000256" key="1">
    <source>
        <dbReference type="SAM" id="SignalP"/>
    </source>
</evidence>
<evidence type="ECO:0008006" key="4">
    <source>
        <dbReference type="Google" id="ProtNLM"/>
    </source>
</evidence>
<accession>A0A2T6BTP9</accession>
<dbReference type="EMBL" id="QBKT01000009">
    <property type="protein sequence ID" value="PTX59455.1"/>
    <property type="molecule type" value="Genomic_DNA"/>
</dbReference>
<dbReference type="RefSeq" id="WP_211314505.1">
    <property type="nucleotide sequence ID" value="NZ_QBKT01000009.1"/>
</dbReference>
<name>A0A2T6BTP9_9FLAO</name>